<dbReference type="EMBL" id="ALBS01000210">
    <property type="protein sequence ID" value="EJT48210.1"/>
    <property type="molecule type" value="Genomic_DNA"/>
</dbReference>
<dbReference type="PANTHER" id="PTHR11001">
    <property type="entry name" value="MITOCHONDRIAL FISSION PROCESS PROTEIN 1"/>
    <property type="match status" value="1"/>
</dbReference>
<dbReference type="RefSeq" id="XP_014179480.1">
    <property type="nucleotide sequence ID" value="XM_014324005.1"/>
</dbReference>
<evidence type="ECO:0000256" key="1">
    <source>
        <dbReference type="ARBA" id="ARBA00009224"/>
    </source>
</evidence>
<evidence type="ECO:0000313" key="4">
    <source>
        <dbReference type="EMBL" id="EJT48210.1"/>
    </source>
</evidence>
<dbReference type="Pfam" id="PF10558">
    <property type="entry name" value="MTP18"/>
    <property type="match status" value="1"/>
</dbReference>
<dbReference type="GO" id="GO:0000266">
    <property type="term" value="P:mitochondrial fission"/>
    <property type="evidence" value="ECO:0007669"/>
    <property type="project" value="TreeGrafter"/>
</dbReference>
<dbReference type="VEuPathDB" id="FungiDB:A1Q1_02776"/>
<proteinExistence type="inferred from homology"/>
<dbReference type="PANTHER" id="PTHR11001:SF2">
    <property type="entry name" value="MITOCHONDRIAL FISSION PROCESS PROTEIN 1"/>
    <property type="match status" value="1"/>
</dbReference>
<dbReference type="HOGENOM" id="CLU_053720_0_1_1"/>
<comment type="similarity">
    <text evidence="1">Belongs to the MTFP1 family.</text>
</comment>
<dbReference type="AlphaFoldDB" id="J4UBH4"/>
<organism evidence="4 5">
    <name type="scientific">Trichosporon asahii var. asahii (strain ATCC 90039 / CBS 2479 / JCM 2466 / KCTC 7840 / NBRC 103889/ NCYC 2677 / UAMH 7654)</name>
    <name type="common">Yeast</name>
    <dbReference type="NCBI Taxonomy" id="1186058"/>
    <lineage>
        <taxon>Eukaryota</taxon>
        <taxon>Fungi</taxon>
        <taxon>Dikarya</taxon>
        <taxon>Basidiomycota</taxon>
        <taxon>Agaricomycotina</taxon>
        <taxon>Tremellomycetes</taxon>
        <taxon>Trichosporonales</taxon>
        <taxon>Trichosporonaceae</taxon>
        <taxon>Trichosporon</taxon>
    </lineage>
</organism>
<comment type="caution">
    <text evidence="4">The sequence shown here is derived from an EMBL/GenBank/DDBJ whole genome shotgun (WGS) entry which is preliminary data.</text>
</comment>
<name>J4UBH4_TRIAS</name>
<dbReference type="GeneID" id="25986289"/>
<reference evidence="4 5" key="1">
    <citation type="journal article" date="2012" name="Eukaryot. Cell">
        <title>Draft genome sequence of CBS 2479, the standard type strain of Trichosporon asahii.</title>
        <authorList>
            <person name="Yang R.Y."/>
            <person name="Li H.T."/>
            <person name="Zhu H."/>
            <person name="Zhou G.P."/>
            <person name="Wang M."/>
            <person name="Wang L."/>
        </authorList>
    </citation>
    <scope>NUCLEOTIDE SEQUENCE [LARGE SCALE GENOMIC DNA]</scope>
    <source>
        <strain evidence="5">ATCC 90039 / CBS 2479 / JCM 2466 / KCTC 7840 / NCYC 2677 / UAMH 7654</strain>
    </source>
</reference>
<sequence>MAGDKPVIEKAEAAVEKAEQAVEKPIHKLAEEDADSTDSNVRYAAYLRRIRDVARAGSRYTAYTSDIGEAFRPVVPPGVVTAAYAISWAYLIGDVSFTTYKAKEQGPTPWEAANFSEPTRLGLVATKRSVFQAVASMGLPALTIHTAVKQASKLFANSANASLKRWGPTAVGISIVPALPYLFDHPVEVVTDQLFDKIEHAMAKHPDNIVPAQTATEAALRANNLATLDEKRKV</sequence>
<evidence type="ECO:0000256" key="3">
    <source>
        <dbReference type="ARBA" id="ARBA00029631"/>
    </source>
</evidence>
<accession>J4UBH4</accession>
<dbReference type="KEGG" id="tasa:A1Q1_02776"/>
<dbReference type="GO" id="GO:0005739">
    <property type="term" value="C:mitochondrion"/>
    <property type="evidence" value="ECO:0007669"/>
    <property type="project" value="TreeGrafter"/>
</dbReference>
<protein>
    <recommendedName>
        <fullName evidence="2">Mitochondrial fission process protein 1</fullName>
    </recommendedName>
    <alternativeName>
        <fullName evidence="3">Mitochondrial 18 kDa protein</fullName>
    </alternativeName>
</protein>
<dbReference type="OrthoDB" id="424969at2759"/>
<evidence type="ECO:0000313" key="5">
    <source>
        <dbReference type="Proteomes" id="UP000002748"/>
    </source>
</evidence>
<evidence type="ECO:0000256" key="2">
    <source>
        <dbReference type="ARBA" id="ARBA00017835"/>
    </source>
</evidence>
<gene>
    <name evidence="4" type="ORF">A1Q1_02776</name>
</gene>
<dbReference type="Proteomes" id="UP000002748">
    <property type="component" value="Unassembled WGS sequence"/>
</dbReference>
<dbReference type="InterPro" id="IPR019560">
    <property type="entry name" value="Mitochondrial_18_kDa_protein"/>
</dbReference>